<reference evidence="9 10" key="1">
    <citation type="journal article" date="2016" name="Nat. Commun.">
        <title>Thousands of microbial genomes shed light on interconnected biogeochemical processes in an aquifer system.</title>
        <authorList>
            <person name="Anantharaman K."/>
            <person name="Brown C.T."/>
            <person name="Hug L.A."/>
            <person name="Sharon I."/>
            <person name="Castelle C.J."/>
            <person name="Probst A.J."/>
            <person name="Thomas B.C."/>
            <person name="Singh A."/>
            <person name="Wilkins M.J."/>
            <person name="Karaoz U."/>
            <person name="Brodie E.L."/>
            <person name="Williams K.H."/>
            <person name="Hubbard S.S."/>
            <person name="Banfield J.F."/>
        </authorList>
    </citation>
    <scope>NUCLEOTIDE SEQUENCE [LARGE SCALE GENOMIC DNA]</scope>
    <source>
        <strain evidence="10">RIFCSPLOWO2_12_FULL_64_10</strain>
    </source>
</reference>
<dbReference type="GO" id="GO:0050660">
    <property type="term" value="F:flavin adenine dinucleotide binding"/>
    <property type="evidence" value="ECO:0007669"/>
    <property type="project" value="TreeGrafter"/>
</dbReference>
<dbReference type="GO" id="GO:0005948">
    <property type="term" value="C:acetolactate synthase complex"/>
    <property type="evidence" value="ECO:0007669"/>
    <property type="project" value="TreeGrafter"/>
</dbReference>
<dbReference type="InterPro" id="IPR029035">
    <property type="entry name" value="DHS-like_NAD/FAD-binding_dom"/>
</dbReference>
<name>A0A1F6CQJ6_HANXR</name>
<dbReference type="SUPFAM" id="SSF52467">
    <property type="entry name" value="DHS-like NAD/FAD-binding domain"/>
    <property type="match status" value="1"/>
</dbReference>
<dbReference type="Gene3D" id="3.40.50.1220">
    <property type="entry name" value="TPP-binding domain"/>
    <property type="match status" value="1"/>
</dbReference>
<evidence type="ECO:0008006" key="11">
    <source>
        <dbReference type="Google" id="ProtNLM"/>
    </source>
</evidence>
<evidence type="ECO:0000256" key="1">
    <source>
        <dbReference type="ARBA" id="ARBA00001964"/>
    </source>
</evidence>
<sequence length="546" mass="58456">MPQTGAALLVESLIAAGVKHLFTLSGNQILSVYDAAIGRDIRLIHTRHEAAAVHMADACGRLTGQPGVALLTAGPGHCNAISALYVALMAESPVVLLSGHCPRAQIGLGAFQEMDQVAVAKPVTKAAWLAEDPGRLGQDVAAALRLACAGRPGPVHLSLPADVLEATVDERNRNPLSPPERSGGFSAAKSKDSFPLSPPDEALIHEVLSLLADAERPLILAGPALARPPRWSDVERLSEVTGVPALPMESPRGVDDPWLHAATNVLSGADIVLLMGKKLDFSLRFGRPPFFDRSCRFIQIDADREQAQEGERIALTVHGDPSDAVQRMAVEAQGRRWRENPWREEVAAMRRATPPEWEPLRRSSRQPIHPLRVCEALQPFLNDGAILVSDGGEFGQWMQAGLEAERRLINGPSGAIGSALPMGLAAKLTHPQRQVFVVLGDGTFGYHALELDTALRYRLPVVAVVGNDARWNAEHQLQARNYGPERAVGCGLLPSRYDRVAEALGGHGEFVQRPDDLAPALGRAAASGLPACVNVLIEGAAAPTFR</sequence>
<evidence type="ECO:0000256" key="2">
    <source>
        <dbReference type="ARBA" id="ARBA00007812"/>
    </source>
</evidence>
<protein>
    <recommendedName>
        <fullName evidence="11">Acetolactate synthase</fullName>
    </recommendedName>
</protein>
<dbReference type="GO" id="GO:0030976">
    <property type="term" value="F:thiamine pyrophosphate binding"/>
    <property type="evidence" value="ECO:0007669"/>
    <property type="project" value="InterPro"/>
</dbReference>
<organism evidence="9 10">
    <name type="scientific">Handelsmanbacteria sp. (strain RIFCSPLOWO2_12_FULL_64_10)</name>
    <dbReference type="NCBI Taxonomy" id="1817868"/>
    <lineage>
        <taxon>Bacteria</taxon>
        <taxon>Candidatus Handelsmaniibacteriota</taxon>
    </lineage>
</organism>
<dbReference type="Pfam" id="PF02776">
    <property type="entry name" value="TPP_enzyme_N"/>
    <property type="match status" value="1"/>
</dbReference>
<keyword evidence="3 4" id="KW-0786">Thiamine pyrophosphate</keyword>
<evidence type="ECO:0000259" key="8">
    <source>
        <dbReference type="Pfam" id="PF02776"/>
    </source>
</evidence>
<evidence type="ECO:0000259" key="6">
    <source>
        <dbReference type="Pfam" id="PF00205"/>
    </source>
</evidence>
<dbReference type="GO" id="GO:0003984">
    <property type="term" value="F:acetolactate synthase activity"/>
    <property type="evidence" value="ECO:0007669"/>
    <property type="project" value="TreeGrafter"/>
</dbReference>
<dbReference type="GO" id="GO:0000287">
    <property type="term" value="F:magnesium ion binding"/>
    <property type="evidence" value="ECO:0007669"/>
    <property type="project" value="InterPro"/>
</dbReference>
<feature type="domain" description="Thiamine pyrophosphate enzyme TPP-binding" evidence="7">
    <location>
        <begin position="391"/>
        <end position="535"/>
    </location>
</feature>
<comment type="caution">
    <text evidence="9">The sequence shown here is derived from an EMBL/GenBank/DDBJ whole genome shotgun (WGS) entry which is preliminary data.</text>
</comment>
<dbReference type="Pfam" id="PF02775">
    <property type="entry name" value="TPP_enzyme_C"/>
    <property type="match status" value="1"/>
</dbReference>
<feature type="domain" description="Thiamine pyrophosphate enzyme N-terminal TPP-binding" evidence="8">
    <location>
        <begin position="4"/>
        <end position="118"/>
    </location>
</feature>
<comment type="cofactor">
    <cofactor evidence="1">
        <name>thiamine diphosphate</name>
        <dbReference type="ChEBI" id="CHEBI:58937"/>
    </cofactor>
</comment>
<dbReference type="InterPro" id="IPR011766">
    <property type="entry name" value="TPP_enzyme_TPP-bd"/>
</dbReference>
<evidence type="ECO:0000259" key="7">
    <source>
        <dbReference type="Pfam" id="PF02775"/>
    </source>
</evidence>
<dbReference type="Proteomes" id="UP000178606">
    <property type="component" value="Unassembled WGS sequence"/>
</dbReference>
<dbReference type="InterPro" id="IPR012000">
    <property type="entry name" value="Thiamin_PyroP_enz_cen_dom"/>
</dbReference>
<dbReference type="Gene3D" id="3.40.50.970">
    <property type="match status" value="2"/>
</dbReference>
<comment type="similarity">
    <text evidence="2 4">Belongs to the TPP enzyme family.</text>
</comment>
<dbReference type="Pfam" id="PF00205">
    <property type="entry name" value="TPP_enzyme_M"/>
    <property type="match status" value="1"/>
</dbReference>
<dbReference type="CDD" id="cd02004">
    <property type="entry name" value="TPP_BZL_OCoD_HPCL"/>
    <property type="match status" value="1"/>
</dbReference>
<dbReference type="GO" id="GO:0009099">
    <property type="term" value="P:L-valine biosynthetic process"/>
    <property type="evidence" value="ECO:0007669"/>
    <property type="project" value="TreeGrafter"/>
</dbReference>
<dbReference type="EMBL" id="MFKF01000184">
    <property type="protein sequence ID" value="OGG51423.1"/>
    <property type="molecule type" value="Genomic_DNA"/>
</dbReference>
<feature type="region of interest" description="Disordered" evidence="5">
    <location>
        <begin position="169"/>
        <end position="194"/>
    </location>
</feature>
<evidence type="ECO:0000313" key="10">
    <source>
        <dbReference type="Proteomes" id="UP000178606"/>
    </source>
</evidence>
<evidence type="ECO:0000256" key="3">
    <source>
        <dbReference type="ARBA" id="ARBA00023052"/>
    </source>
</evidence>
<dbReference type="PANTHER" id="PTHR18968">
    <property type="entry name" value="THIAMINE PYROPHOSPHATE ENZYMES"/>
    <property type="match status" value="1"/>
</dbReference>
<dbReference type="InterPro" id="IPR045229">
    <property type="entry name" value="TPP_enz"/>
</dbReference>
<dbReference type="PANTHER" id="PTHR18968:SF166">
    <property type="entry name" value="2-HYDROXYACYL-COA LYASE 2"/>
    <property type="match status" value="1"/>
</dbReference>
<evidence type="ECO:0000313" key="9">
    <source>
        <dbReference type="EMBL" id="OGG51423.1"/>
    </source>
</evidence>
<dbReference type="InterPro" id="IPR012001">
    <property type="entry name" value="Thiamin_PyroP_enz_TPP-bd_dom"/>
</dbReference>
<proteinExistence type="inferred from homology"/>
<dbReference type="AlphaFoldDB" id="A0A1F6CQJ6"/>
<dbReference type="InterPro" id="IPR029061">
    <property type="entry name" value="THDP-binding"/>
</dbReference>
<feature type="domain" description="Thiamine pyrophosphate enzyme central" evidence="6">
    <location>
        <begin position="204"/>
        <end position="327"/>
    </location>
</feature>
<evidence type="ECO:0000256" key="4">
    <source>
        <dbReference type="RuleBase" id="RU362132"/>
    </source>
</evidence>
<evidence type="ECO:0000256" key="5">
    <source>
        <dbReference type="SAM" id="MobiDB-lite"/>
    </source>
</evidence>
<dbReference type="GO" id="GO:0009097">
    <property type="term" value="P:isoleucine biosynthetic process"/>
    <property type="evidence" value="ECO:0007669"/>
    <property type="project" value="TreeGrafter"/>
</dbReference>
<accession>A0A1F6CQJ6</accession>
<dbReference type="FunFam" id="3.40.50.970:FF:000007">
    <property type="entry name" value="Acetolactate synthase"/>
    <property type="match status" value="1"/>
</dbReference>
<gene>
    <name evidence="9" type="ORF">A3F84_26595</name>
</gene>
<dbReference type="SUPFAM" id="SSF52518">
    <property type="entry name" value="Thiamin diphosphate-binding fold (THDP-binding)"/>
    <property type="match status" value="2"/>
</dbReference>
<dbReference type="CDD" id="cd07035">
    <property type="entry name" value="TPP_PYR_POX_like"/>
    <property type="match status" value="1"/>
</dbReference>